<evidence type="ECO:0000256" key="3">
    <source>
        <dbReference type="ARBA" id="ARBA00023163"/>
    </source>
</evidence>
<dbReference type="Proteomes" id="UP001223214">
    <property type="component" value="Unassembled WGS sequence"/>
</dbReference>
<dbReference type="PROSITE" id="PS50043">
    <property type="entry name" value="HTH_LUXR_2"/>
    <property type="match status" value="1"/>
</dbReference>
<dbReference type="InterPro" id="IPR036388">
    <property type="entry name" value="WH-like_DNA-bd_sf"/>
</dbReference>
<dbReference type="Pfam" id="PF00196">
    <property type="entry name" value="GerE"/>
    <property type="match status" value="1"/>
</dbReference>
<dbReference type="GO" id="GO:0003677">
    <property type="term" value="F:DNA binding"/>
    <property type="evidence" value="ECO:0007669"/>
    <property type="project" value="UniProtKB-KW"/>
</dbReference>
<dbReference type="InterPro" id="IPR016032">
    <property type="entry name" value="Sig_transdc_resp-reg_C-effctor"/>
</dbReference>
<dbReference type="PRINTS" id="PR00038">
    <property type="entry name" value="HTHLUXR"/>
</dbReference>
<reference evidence="5 6" key="1">
    <citation type="submission" date="2023-06" db="EMBL/GenBank/DDBJ databases">
        <title>Identification and characterization of antibiotic-resistant Gram-negative bacteria.</title>
        <authorList>
            <person name="Cho G.-S."/>
            <person name="Lee J."/>
            <person name="Tai E."/>
            <person name="Jeong S."/>
            <person name="Kim I."/>
            <person name="Kim B.-E."/>
            <person name="Jeong M.-I."/>
            <person name="Oh K.-K."/>
            <person name="Franz C.M.A.P."/>
        </authorList>
    </citation>
    <scope>NUCLEOTIDE SEQUENCE [LARGE SCALE GENOMIC DNA]</scope>
    <source>
        <strain evidence="5 6">V106_12</strain>
    </source>
</reference>
<accession>A0AAP4D3C6</accession>
<dbReference type="RefSeq" id="WP_285148285.1">
    <property type="nucleotide sequence ID" value="NZ_JASSOM010000045.1"/>
</dbReference>
<dbReference type="GO" id="GO:0006355">
    <property type="term" value="P:regulation of DNA-templated transcription"/>
    <property type="evidence" value="ECO:0007669"/>
    <property type="project" value="InterPro"/>
</dbReference>
<evidence type="ECO:0000259" key="4">
    <source>
        <dbReference type="PROSITE" id="PS50043"/>
    </source>
</evidence>
<evidence type="ECO:0000256" key="2">
    <source>
        <dbReference type="ARBA" id="ARBA00023125"/>
    </source>
</evidence>
<evidence type="ECO:0000313" key="5">
    <source>
        <dbReference type="EMBL" id="MDK9362717.1"/>
    </source>
</evidence>
<keyword evidence="2" id="KW-0238">DNA-binding</keyword>
<dbReference type="SUPFAM" id="SSF46894">
    <property type="entry name" value="C-terminal effector domain of the bipartite response regulators"/>
    <property type="match status" value="1"/>
</dbReference>
<comment type="caution">
    <text evidence="5">The sequence shown here is derived from an EMBL/GenBank/DDBJ whole genome shotgun (WGS) entry which is preliminary data.</text>
</comment>
<dbReference type="InterPro" id="IPR000792">
    <property type="entry name" value="Tscrpt_reg_LuxR_C"/>
</dbReference>
<protein>
    <submittedName>
        <fullName evidence="5">Helix-turn-helix transcriptional regulator</fullName>
    </submittedName>
</protein>
<dbReference type="AlphaFoldDB" id="A0AAP4D3C6"/>
<organism evidence="5 6">
    <name type="scientific">Lelliottia wanjuensis</name>
    <dbReference type="NCBI Taxonomy" id="3050585"/>
    <lineage>
        <taxon>Bacteria</taxon>
        <taxon>Pseudomonadati</taxon>
        <taxon>Pseudomonadota</taxon>
        <taxon>Gammaproteobacteria</taxon>
        <taxon>Enterobacterales</taxon>
        <taxon>Enterobacteriaceae</taxon>
        <taxon>Lelliottia</taxon>
    </lineage>
</organism>
<keyword evidence="6" id="KW-1185">Reference proteome</keyword>
<sequence length="207" mass="23848">MFICQIHYQIRNELYLAGIRNSLDKLASHNPHWGYQLTAKDTSPQDEAHFSIFDMTECLTKEAFLSHGIADQPRSLILLKAAQKELMSALVLGSRCSILCVDEVHFNMRELIDTVMKKKHYLSVLTTRHQTITLPTSPVALTRAESMILDYLWQGRSGVDISKVLFRSEKTISTHKRSIMRKLNVTTDLELRKCIQHYENKKMDVVN</sequence>
<keyword evidence="3" id="KW-0804">Transcription</keyword>
<name>A0AAP4D3C6_9ENTR</name>
<evidence type="ECO:0000256" key="1">
    <source>
        <dbReference type="ARBA" id="ARBA00023015"/>
    </source>
</evidence>
<feature type="domain" description="HTH luxR-type" evidence="4">
    <location>
        <begin position="134"/>
        <end position="198"/>
    </location>
</feature>
<dbReference type="EMBL" id="JASSOM010000045">
    <property type="protein sequence ID" value="MDK9362717.1"/>
    <property type="molecule type" value="Genomic_DNA"/>
</dbReference>
<gene>
    <name evidence="5" type="ORF">QQF32_05870</name>
</gene>
<keyword evidence="1" id="KW-0805">Transcription regulation</keyword>
<evidence type="ECO:0000313" key="6">
    <source>
        <dbReference type="Proteomes" id="UP001223214"/>
    </source>
</evidence>
<dbReference type="PANTHER" id="PTHR44688">
    <property type="entry name" value="DNA-BINDING TRANSCRIPTIONAL ACTIVATOR DEVR_DOSR"/>
    <property type="match status" value="1"/>
</dbReference>
<proteinExistence type="predicted"/>
<dbReference type="CDD" id="cd06170">
    <property type="entry name" value="LuxR_C_like"/>
    <property type="match status" value="1"/>
</dbReference>
<dbReference type="Gene3D" id="1.10.10.10">
    <property type="entry name" value="Winged helix-like DNA-binding domain superfamily/Winged helix DNA-binding domain"/>
    <property type="match status" value="1"/>
</dbReference>
<dbReference type="PANTHER" id="PTHR44688:SF16">
    <property type="entry name" value="DNA-BINDING TRANSCRIPTIONAL ACTIVATOR DEVR_DOSR"/>
    <property type="match status" value="1"/>
</dbReference>
<dbReference type="SMART" id="SM00421">
    <property type="entry name" value="HTH_LUXR"/>
    <property type="match status" value="1"/>
</dbReference>